<protein>
    <submittedName>
        <fullName evidence="2">Uncharacterized protein</fullName>
    </submittedName>
</protein>
<dbReference type="Proteomes" id="UP000054270">
    <property type="component" value="Unassembled WGS sequence"/>
</dbReference>
<organism evidence="2 3">
    <name type="scientific">Hypholoma sublateritium (strain FD-334 SS-4)</name>
    <dbReference type="NCBI Taxonomy" id="945553"/>
    <lineage>
        <taxon>Eukaryota</taxon>
        <taxon>Fungi</taxon>
        <taxon>Dikarya</taxon>
        <taxon>Basidiomycota</taxon>
        <taxon>Agaricomycotina</taxon>
        <taxon>Agaricomycetes</taxon>
        <taxon>Agaricomycetidae</taxon>
        <taxon>Agaricales</taxon>
        <taxon>Agaricineae</taxon>
        <taxon>Strophariaceae</taxon>
        <taxon>Hypholoma</taxon>
    </lineage>
</organism>
<evidence type="ECO:0000313" key="3">
    <source>
        <dbReference type="Proteomes" id="UP000054270"/>
    </source>
</evidence>
<keyword evidence="1" id="KW-0732">Signal</keyword>
<keyword evidence="3" id="KW-1185">Reference proteome</keyword>
<dbReference type="PROSITE" id="PS51257">
    <property type="entry name" value="PROKAR_LIPOPROTEIN"/>
    <property type="match status" value="1"/>
</dbReference>
<proteinExistence type="predicted"/>
<evidence type="ECO:0000256" key="1">
    <source>
        <dbReference type="SAM" id="SignalP"/>
    </source>
</evidence>
<dbReference type="EMBL" id="KN817644">
    <property type="protein sequence ID" value="KJA15460.1"/>
    <property type="molecule type" value="Genomic_DNA"/>
</dbReference>
<gene>
    <name evidence="2" type="ORF">HYPSUDRAFT_149061</name>
</gene>
<evidence type="ECO:0000313" key="2">
    <source>
        <dbReference type="EMBL" id="KJA15460.1"/>
    </source>
</evidence>
<dbReference type="OrthoDB" id="2527908at2759"/>
<name>A0A0D2P4R7_HYPSF</name>
<sequence length="181" mass="19308">MLLFRLQLCVFCILVACTVPSSAQASGLFQWDFVNNGTPPYYMIAFSVGGTPTTTLIGTDESNLSWTITEPAGDVVDANGSAGGVQPRIFTVKIQTPPFNVKANVTRDLQACQPWGLTAMGGVPPYTATIIQLASSNVTNITGLAEGSFTYINDGNADGQIIGQHNINKYPKCINIMTLEL</sequence>
<feature type="signal peptide" evidence="1">
    <location>
        <begin position="1"/>
        <end position="23"/>
    </location>
</feature>
<feature type="chain" id="PRO_5002248551" evidence="1">
    <location>
        <begin position="24"/>
        <end position="181"/>
    </location>
</feature>
<dbReference type="OMA" id="WPLINAN"/>
<reference evidence="3" key="1">
    <citation type="submission" date="2014-04" db="EMBL/GenBank/DDBJ databases">
        <title>Evolutionary Origins and Diversification of the Mycorrhizal Mutualists.</title>
        <authorList>
            <consortium name="DOE Joint Genome Institute"/>
            <consortium name="Mycorrhizal Genomics Consortium"/>
            <person name="Kohler A."/>
            <person name="Kuo A."/>
            <person name="Nagy L.G."/>
            <person name="Floudas D."/>
            <person name="Copeland A."/>
            <person name="Barry K.W."/>
            <person name="Cichocki N."/>
            <person name="Veneault-Fourrey C."/>
            <person name="LaButti K."/>
            <person name="Lindquist E.A."/>
            <person name="Lipzen A."/>
            <person name="Lundell T."/>
            <person name="Morin E."/>
            <person name="Murat C."/>
            <person name="Riley R."/>
            <person name="Ohm R."/>
            <person name="Sun H."/>
            <person name="Tunlid A."/>
            <person name="Henrissat B."/>
            <person name="Grigoriev I.V."/>
            <person name="Hibbett D.S."/>
            <person name="Martin F."/>
        </authorList>
    </citation>
    <scope>NUCLEOTIDE SEQUENCE [LARGE SCALE GENOMIC DNA]</scope>
    <source>
        <strain evidence="3">FD-334 SS-4</strain>
    </source>
</reference>
<accession>A0A0D2P4R7</accession>
<dbReference type="AlphaFoldDB" id="A0A0D2P4R7"/>